<evidence type="ECO:0000313" key="1">
    <source>
        <dbReference type="EMBL" id="MDF2257680.1"/>
    </source>
</evidence>
<dbReference type="Proteomes" id="UP001220022">
    <property type="component" value="Unassembled WGS sequence"/>
</dbReference>
<name>A0ABT5Z1H7_9ACTN</name>
<keyword evidence="2" id="KW-1185">Reference proteome</keyword>
<gene>
    <name evidence="1" type="ORF">P2L57_18740</name>
</gene>
<accession>A0ABT5Z1H7</accession>
<dbReference type="RefSeq" id="WP_275815936.1">
    <property type="nucleotide sequence ID" value="NZ_BAAANM010000022.1"/>
</dbReference>
<organism evidence="1 2">
    <name type="scientific">Streptantibioticus ferralitis</name>
    <dbReference type="NCBI Taxonomy" id="236510"/>
    <lineage>
        <taxon>Bacteria</taxon>
        <taxon>Bacillati</taxon>
        <taxon>Actinomycetota</taxon>
        <taxon>Actinomycetes</taxon>
        <taxon>Kitasatosporales</taxon>
        <taxon>Streptomycetaceae</taxon>
        <taxon>Streptantibioticus</taxon>
    </lineage>
</organism>
<comment type="caution">
    <text evidence="1">The sequence shown here is derived from an EMBL/GenBank/DDBJ whole genome shotgun (WGS) entry which is preliminary data.</text>
</comment>
<proteinExistence type="predicted"/>
<protein>
    <submittedName>
        <fullName evidence="1">Uncharacterized protein</fullName>
    </submittedName>
</protein>
<reference evidence="1 2" key="1">
    <citation type="submission" date="2023-03" db="EMBL/GenBank/DDBJ databases">
        <title>Draft genome sequence of type strain Streptomyces ferralitis JCM 14344.</title>
        <authorList>
            <person name="Klaysubun C."/>
            <person name="Duangmal K."/>
        </authorList>
    </citation>
    <scope>NUCLEOTIDE SEQUENCE [LARGE SCALE GENOMIC DNA]</scope>
    <source>
        <strain evidence="1 2">JCM 14344</strain>
    </source>
</reference>
<sequence length="60" mass="6894">MYPDTVLRVLRQLISRIDEIHAHRDRDWSGVAIEALEGIDALDRWLTRGGKPPTDWHTGS</sequence>
<dbReference type="EMBL" id="JARHTQ010000011">
    <property type="protein sequence ID" value="MDF2257680.1"/>
    <property type="molecule type" value="Genomic_DNA"/>
</dbReference>
<evidence type="ECO:0000313" key="2">
    <source>
        <dbReference type="Proteomes" id="UP001220022"/>
    </source>
</evidence>